<dbReference type="AlphaFoldDB" id="A0A364N7V7"/>
<reference evidence="3" key="1">
    <citation type="submission" date="2018-05" db="EMBL/GenBank/DDBJ databases">
        <title>Draft genome sequence of Stemphylium lycopersici strain CIDEFI 213.</title>
        <authorList>
            <person name="Medina R."/>
            <person name="Franco M.E.E."/>
            <person name="Lucentini C.G."/>
            <person name="Saparrat M.C.N."/>
            <person name="Balatti P.A."/>
        </authorList>
    </citation>
    <scope>NUCLEOTIDE SEQUENCE [LARGE SCALE GENOMIC DNA]</scope>
    <source>
        <strain evidence="3">CIDEFI 213</strain>
    </source>
</reference>
<dbReference type="Proteomes" id="UP000249619">
    <property type="component" value="Unassembled WGS sequence"/>
</dbReference>
<gene>
    <name evidence="2" type="ORF">DDE83_003272</name>
</gene>
<proteinExistence type="predicted"/>
<sequence length="146" mass="16993">MDNAIFDFAEAPSDLTNFRLQEYCTDEWSKSHPSHFSKEWLPTLHLLLRPRDWRNTRQMMKKRIYHDLLVQYWLGKASTCFTLFSGILYAAARLAPLALAFTTLRKQDERLYIDTWNDPATPPPSSRSKTPIAKAGQEPPSHKRLT</sequence>
<name>A0A364N7V7_STELY</name>
<evidence type="ECO:0000313" key="3">
    <source>
        <dbReference type="Proteomes" id="UP000249619"/>
    </source>
</evidence>
<evidence type="ECO:0000256" key="1">
    <source>
        <dbReference type="SAM" id="MobiDB-lite"/>
    </source>
</evidence>
<keyword evidence="3" id="KW-1185">Reference proteome</keyword>
<comment type="caution">
    <text evidence="2">The sequence shown here is derived from an EMBL/GenBank/DDBJ whole genome shotgun (WGS) entry which is preliminary data.</text>
</comment>
<protein>
    <submittedName>
        <fullName evidence="2">Uncharacterized protein</fullName>
    </submittedName>
</protein>
<organism evidence="2 3">
    <name type="scientific">Stemphylium lycopersici</name>
    <name type="common">Tomato gray leaf spot disease fungus</name>
    <name type="synonym">Thyrospora lycopersici</name>
    <dbReference type="NCBI Taxonomy" id="183478"/>
    <lineage>
        <taxon>Eukaryota</taxon>
        <taxon>Fungi</taxon>
        <taxon>Dikarya</taxon>
        <taxon>Ascomycota</taxon>
        <taxon>Pezizomycotina</taxon>
        <taxon>Dothideomycetes</taxon>
        <taxon>Pleosporomycetidae</taxon>
        <taxon>Pleosporales</taxon>
        <taxon>Pleosporineae</taxon>
        <taxon>Pleosporaceae</taxon>
        <taxon>Stemphylium</taxon>
    </lineage>
</organism>
<dbReference type="EMBL" id="QGDH01000036">
    <property type="protein sequence ID" value="RAR13408.1"/>
    <property type="molecule type" value="Genomic_DNA"/>
</dbReference>
<feature type="region of interest" description="Disordered" evidence="1">
    <location>
        <begin position="115"/>
        <end position="146"/>
    </location>
</feature>
<evidence type="ECO:0000313" key="2">
    <source>
        <dbReference type="EMBL" id="RAR13408.1"/>
    </source>
</evidence>
<accession>A0A364N7V7</accession>